<evidence type="ECO:0000256" key="5">
    <source>
        <dbReference type="ARBA" id="ARBA00023004"/>
    </source>
</evidence>
<dbReference type="GO" id="GO:0005506">
    <property type="term" value="F:iron ion binding"/>
    <property type="evidence" value="ECO:0007669"/>
    <property type="project" value="InterPro"/>
</dbReference>
<dbReference type="InterPro" id="IPR017972">
    <property type="entry name" value="Cyt_P450_CS"/>
</dbReference>
<evidence type="ECO:0000313" key="8">
    <source>
        <dbReference type="EMBL" id="PKB30651.1"/>
    </source>
</evidence>
<dbReference type="RefSeq" id="WP_100878618.1">
    <property type="nucleotide sequence ID" value="NZ_JBICSI010000003.1"/>
</dbReference>
<dbReference type="InterPro" id="IPR002397">
    <property type="entry name" value="Cyt_P450_B"/>
</dbReference>
<dbReference type="Pfam" id="PF00067">
    <property type="entry name" value="p450"/>
    <property type="match status" value="1"/>
</dbReference>
<accession>A0AA44ZP65</accession>
<organism evidence="8 9">
    <name type="scientific">Pseudonocardia alni</name>
    <name type="common">Amycolata alni</name>
    <dbReference type="NCBI Taxonomy" id="33907"/>
    <lineage>
        <taxon>Bacteria</taxon>
        <taxon>Bacillati</taxon>
        <taxon>Actinomycetota</taxon>
        <taxon>Actinomycetes</taxon>
        <taxon>Pseudonocardiales</taxon>
        <taxon>Pseudonocardiaceae</taxon>
        <taxon>Pseudonocardia</taxon>
    </lineage>
</organism>
<keyword evidence="2 7" id="KW-0349">Heme</keyword>
<dbReference type="SUPFAM" id="SSF48264">
    <property type="entry name" value="Cytochrome P450"/>
    <property type="match status" value="1"/>
</dbReference>
<dbReference type="GO" id="GO:0004497">
    <property type="term" value="F:monooxygenase activity"/>
    <property type="evidence" value="ECO:0007669"/>
    <property type="project" value="UniProtKB-KW"/>
</dbReference>
<proteinExistence type="inferred from homology"/>
<evidence type="ECO:0000256" key="1">
    <source>
        <dbReference type="ARBA" id="ARBA00010617"/>
    </source>
</evidence>
<evidence type="ECO:0000256" key="6">
    <source>
        <dbReference type="ARBA" id="ARBA00023033"/>
    </source>
</evidence>
<dbReference type="PANTHER" id="PTHR46696:SF1">
    <property type="entry name" value="CYTOCHROME P450 YJIB-RELATED"/>
    <property type="match status" value="1"/>
</dbReference>
<comment type="similarity">
    <text evidence="1 7">Belongs to the cytochrome P450 family.</text>
</comment>
<keyword evidence="4 7" id="KW-0560">Oxidoreductase</keyword>
<dbReference type="AlphaFoldDB" id="A0AA44ZP65"/>
<dbReference type="GO" id="GO:0016705">
    <property type="term" value="F:oxidoreductase activity, acting on paired donors, with incorporation or reduction of molecular oxygen"/>
    <property type="evidence" value="ECO:0007669"/>
    <property type="project" value="InterPro"/>
</dbReference>
<dbReference type="CDD" id="cd20625">
    <property type="entry name" value="CYP164-like"/>
    <property type="match status" value="1"/>
</dbReference>
<dbReference type="GO" id="GO:0020037">
    <property type="term" value="F:heme binding"/>
    <property type="evidence" value="ECO:0007669"/>
    <property type="project" value="InterPro"/>
</dbReference>
<evidence type="ECO:0000256" key="7">
    <source>
        <dbReference type="RuleBase" id="RU000461"/>
    </source>
</evidence>
<dbReference type="Gene3D" id="1.10.630.10">
    <property type="entry name" value="Cytochrome P450"/>
    <property type="match status" value="1"/>
</dbReference>
<dbReference type="PRINTS" id="PR00359">
    <property type="entry name" value="BP450"/>
</dbReference>
<keyword evidence="3 7" id="KW-0479">Metal-binding</keyword>
<dbReference type="EMBL" id="PHUJ01000003">
    <property type="protein sequence ID" value="PKB30651.1"/>
    <property type="molecule type" value="Genomic_DNA"/>
</dbReference>
<evidence type="ECO:0000256" key="3">
    <source>
        <dbReference type="ARBA" id="ARBA00022723"/>
    </source>
</evidence>
<evidence type="ECO:0000256" key="4">
    <source>
        <dbReference type="ARBA" id="ARBA00023002"/>
    </source>
</evidence>
<keyword evidence="6 7" id="KW-0503">Monooxygenase</keyword>
<comment type="caution">
    <text evidence="8">The sequence shown here is derived from an EMBL/GenBank/DDBJ whole genome shotgun (WGS) entry which is preliminary data.</text>
</comment>
<dbReference type="PANTHER" id="PTHR46696">
    <property type="entry name" value="P450, PUTATIVE (EUROFUNG)-RELATED"/>
    <property type="match status" value="1"/>
</dbReference>
<sequence length="424" mass="46393">MTTTPSDAAPFDADSADLLSSEAVADPYPLLAALREHDPVHWSPRYRSWFLTRYDDVDAALRDVRFSSDRIAPYRRAKLDRPGADAGLRYAFGVLEEWMVFKDPPDHTRLRKLLSRGFTPRAVARIRPRVEKLADELLDAAISSGAGTLDVVRDVAYPLTASVIAEMLGVPRRDQDDFKVWSDRITGLVFGGLGDDGRHADGASGMAELTGYLADLVAAHEREPADDLLSALISARDEHDSLSHDEVVATGVLLLFAGHETTTNLIGSAVLALLRHPGQRALLDAEPQLWTAAVEEVLRYDGPAKTVARVMAADVELRGRTLRRGDRVFLSPSAANRDPAVFEDADSFDIGRRAGRQLGFGVGLHYCLGAPLARMEAAVAVPRVLARVPAQTVDEDRLRWAPVLLSRGMERLPVRLHPDPPGAR</sequence>
<gene>
    <name evidence="8" type="ORF">ATL51_2324</name>
</gene>
<dbReference type="FunFam" id="1.10.630.10:FF:000018">
    <property type="entry name" value="Cytochrome P450 monooxygenase"/>
    <property type="match status" value="1"/>
</dbReference>
<dbReference type="PROSITE" id="PS00086">
    <property type="entry name" value="CYTOCHROME_P450"/>
    <property type="match status" value="1"/>
</dbReference>
<name>A0AA44ZP65_PSEA5</name>
<evidence type="ECO:0000256" key="2">
    <source>
        <dbReference type="ARBA" id="ARBA00022617"/>
    </source>
</evidence>
<dbReference type="InterPro" id="IPR036396">
    <property type="entry name" value="Cyt_P450_sf"/>
</dbReference>
<dbReference type="Proteomes" id="UP000232453">
    <property type="component" value="Unassembled WGS sequence"/>
</dbReference>
<dbReference type="PRINTS" id="PR00385">
    <property type="entry name" value="P450"/>
</dbReference>
<reference evidence="8 9" key="1">
    <citation type="submission" date="2017-11" db="EMBL/GenBank/DDBJ databases">
        <title>Sequencing the genomes of 1000 actinobacteria strains.</title>
        <authorList>
            <person name="Klenk H.-P."/>
        </authorList>
    </citation>
    <scope>NUCLEOTIDE SEQUENCE [LARGE SCALE GENOMIC DNA]</scope>
    <source>
        <strain evidence="8 9">DSM 44104</strain>
    </source>
</reference>
<dbReference type="InterPro" id="IPR001128">
    <property type="entry name" value="Cyt_P450"/>
</dbReference>
<protein>
    <submittedName>
        <fullName evidence="8">Cytochrome P450</fullName>
    </submittedName>
</protein>
<evidence type="ECO:0000313" key="9">
    <source>
        <dbReference type="Proteomes" id="UP000232453"/>
    </source>
</evidence>
<keyword evidence="5 7" id="KW-0408">Iron</keyword>